<keyword evidence="3" id="KW-1185">Reference proteome</keyword>
<evidence type="ECO:0000313" key="2">
    <source>
        <dbReference type="EMBL" id="OQR99340.1"/>
    </source>
</evidence>
<keyword evidence="1" id="KW-0812">Transmembrane</keyword>
<accession>A0A1V9ZNI0</accession>
<keyword evidence="1" id="KW-0472">Membrane</keyword>
<comment type="caution">
    <text evidence="2">The sequence shown here is derived from an EMBL/GenBank/DDBJ whole genome shotgun (WGS) entry which is preliminary data.</text>
</comment>
<evidence type="ECO:0000256" key="1">
    <source>
        <dbReference type="SAM" id="Phobius"/>
    </source>
</evidence>
<gene>
    <name evidence="2" type="ORF">ACHHYP_06913</name>
</gene>
<proteinExistence type="predicted"/>
<feature type="transmembrane region" description="Helical" evidence="1">
    <location>
        <begin position="16"/>
        <end position="37"/>
    </location>
</feature>
<sequence length="221" mass="23877">MEALFETALADVPAHHVLAVLFVSLVAVSALLSWIVLAPDAKSPPPAVKEPPPSATADEIDALLHRRSLREIDREIDAAMHANGRRSPPVISYASVDKATCVRRTMRSSDDASLAARPSDCATEIKVIVVAGESMLSRAEVLHKGGSPESLRRPLRTIEQLLRHYKSPATRDVSKASILCKSLLKHDALGLLRDLSQSTTDPEIESLARAIVESAVASIWN</sequence>
<dbReference type="OrthoDB" id="67128at2759"/>
<dbReference type="Proteomes" id="UP000243579">
    <property type="component" value="Unassembled WGS sequence"/>
</dbReference>
<evidence type="ECO:0000313" key="3">
    <source>
        <dbReference type="Proteomes" id="UP000243579"/>
    </source>
</evidence>
<name>A0A1V9ZNI0_ACHHY</name>
<keyword evidence="1" id="KW-1133">Transmembrane helix</keyword>
<reference evidence="2 3" key="1">
    <citation type="journal article" date="2014" name="Genome Biol. Evol.">
        <title>The secreted proteins of Achlya hypogyna and Thraustotheca clavata identify the ancestral oomycete secretome and reveal gene acquisitions by horizontal gene transfer.</title>
        <authorList>
            <person name="Misner I."/>
            <person name="Blouin N."/>
            <person name="Leonard G."/>
            <person name="Richards T.A."/>
            <person name="Lane C.E."/>
        </authorList>
    </citation>
    <scope>NUCLEOTIDE SEQUENCE [LARGE SCALE GENOMIC DNA]</scope>
    <source>
        <strain evidence="2 3">ATCC 48635</strain>
    </source>
</reference>
<dbReference type="EMBL" id="JNBR01000070">
    <property type="protein sequence ID" value="OQR99340.1"/>
    <property type="molecule type" value="Genomic_DNA"/>
</dbReference>
<protein>
    <submittedName>
        <fullName evidence="2">Uncharacterized protein</fullName>
    </submittedName>
</protein>
<dbReference type="AlphaFoldDB" id="A0A1V9ZNI0"/>
<organism evidence="2 3">
    <name type="scientific">Achlya hypogyna</name>
    <name type="common">Oomycete</name>
    <name type="synonym">Protoachlya hypogyna</name>
    <dbReference type="NCBI Taxonomy" id="1202772"/>
    <lineage>
        <taxon>Eukaryota</taxon>
        <taxon>Sar</taxon>
        <taxon>Stramenopiles</taxon>
        <taxon>Oomycota</taxon>
        <taxon>Saprolegniomycetes</taxon>
        <taxon>Saprolegniales</taxon>
        <taxon>Achlyaceae</taxon>
        <taxon>Achlya</taxon>
    </lineage>
</organism>